<keyword evidence="1 6" id="KW-0597">Phosphoprotein</keyword>
<dbReference type="CDD" id="cd17574">
    <property type="entry name" value="REC_OmpR"/>
    <property type="match status" value="1"/>
</dbReference>
<dbReference type="InterPro" id="IPR039420">
    <property type="entry name" value="WalR-like"/>
</dbReference>
<dbReference type="PROSITE" id="PS50110">
    <property type="entry name" value="RESPONSE_REGULATORY"/>
    <property type="match status" value="1"/>
</dbReference>
<keyword evidence="9" id="KW-1185">Reference proteome</keyword>
<comment type="caution">
    <text evidence="8">The sequence shown here is derived from an EMBL/GenBank/DDBJ whole genome shotgun (WGS) entry which is preliminary data.</text>
</comment>
<keyword evidence="4" id="KW-0238">DNA-binding</keyword>
<dbReference type="InterPro" id="IPR016032">
    <property type="entry name" value="Sig_transdc_resp-reg_C-effctor"/>
</dbReference>
<dbReference type="InterPro" id="IPR001867">
    <property type="entry name" value="OmpR/PhoB-type_DNA-bd"/>
</dbReference>
<evidence type="ECO:0000256" key="6">
    <source>
        <dbReference type="PROSITE-ProRule" id="PRU00169"/>
    </source>
</evidence>
<feature type="modified residue" description="4-aspartylphosphate" evidence="6">
    <location>
        <position position="52"/>
    </location>
</feature>
<dbReference type="RefSeq" id="WP_167199981.1">
    <property type="nucleotide sequence ID" value="NZ_JAAORB010000052.1"/>
</dbReference>
<evidence type="ECO:0000313" key="9">
    <source>
        <dbReference type="Proteomes" id="UP000639775"/>
    </source>
</evidence>
<feature type="domain" description="Response regulatory" evidence="7">
    <location>
        <begin position="3"/>
        <end position="117"/>
    </location>
</feature>
<keyword evidence="3" id="KW-0805">Transcription regulation</keyword>
<accession>A0A967BI92</accession>
<dbReference type="Gene3D" id="1.10.10.10">
    <property type="entry name" value="Winged helix-like DNA-binding domain superfamily/Winged helix DNA-binding domain"/>
    <property type="match status" value="1"/>
</dbReference>
<evidence type="ECO:0000259" key="7">
    <source>
        <dbReference type="PROSITE" id="PS50110"/>
    </source>
</evidence>
<protein>
    <submittedName>
        <fullName evidence="8">Response regulator transcription factor</fullName>
    </submittedName>
</protein>
<gene>
    <name evidence="8" type="ORF">HAT86_15565</name>
</gene>
<dbReference type="PANTHER" id="PTHR48111">
    <property type="entry name" value="REGULATOR OF RPOS"/>
    <property type="match status" value="1"/>
</dbReference>
<evidence type="ECO:0000313" key="8">
    <source>
        <dbReference type="EMBL" id="NHQ75868.1"/>
    </source>
</evidence>
<organism evidence="8 9">
    <name type="scientific">Roseovarius gahaiensis</name>
    <dbReference type="NCBI Taxonomy" id="2716691"/>
    <lineage>
        <taxon>Bacteria</taxon>
        <taxon>Pseudomonadati</taxon>
        <taxon>Pseudomonadota</taxon>
        <taxon>Alphaproteobacteria</taxon>
        <taxon>Rhodobacterales</taxon>
        <taxon>Roseobacteraceae</taxon>
        <taxon>Roseovarius</taxon>
    </lineage>
</organism>
<keyword evidence="5" id="KW-0804">Transcription</keyword>
<evidence type="ECO:0000256" key="3">
    <source>
        <dbReference type="ARBA" id="ARBA00023015"/>
    </source>
</evidence>
<dbReference type="Proteomes" id="UP000639775">
    <property type="component" value="Unassembled WGS sequence"/>
</dbReference>
<dbReference type="GO" id="GO:0000976">
    <property type="term" value="F:transcription cis-regulatory region binding"/>
    <property type="evidence" value="ECO:0007669"/>
    <property type="project" value="TreeGrafter"/>
</dbReference>
<evidence type="ECO:0000256" key="5">
    <source>
        <dbReference type="ARBA" id="ARBA00023163"/>
    </source>
</evidence>
<dbReference type="SUPFAM" id="SSF52172">
    <property type="entry name" value="CheY-like"/>
    <property type="match status" value="1"/>
</dbReference>
<dbReference type="Pfam" id="PF00486">
    <property type="entry name" value="Trans_reg_C"/>
    <property type="match status" value="1"/>
</dbReference>
<reference evidence="8" key="1">
    <citation type="submission" date="2020-03" db="EMBL/GenBank/DDBJ databases">
        <title>Roseovarius gahaiensis sp. nov., isolated from Gahai Saline Lake, China.</title>
        <authorList>
            <person name="Sun X."/>
        </authorList>
    </citation>
    <scope>NUCLEOTIDE SEQUENCE</scope>
    <source>
        <strain evidence="8">GH877</strain>
    </source>
</reference>
<dbReference type="GO" id="GO:0000156">
    <property type="term" value="F:phosphorelay response regulator activity"/>
    <property type="evidence" value="ECO:0007669"/>
    <property type="project" value="TreeGrafter"/>
</dbReference>
<dbReference type="InterPro" id="IPR001789">
    <property type="entry name" value="Sig_transdc_resp-reg_receiver"/>
</dbReference>
<dbReference type="SUPFAM" id="SSF46894">
    <property type="entry name" value="C-terminal effector domain of the bipartite response regulators"/>
    <property type="match status" value="1"/>
</dbReference>
<dbReference type="PANTHER" id="PTHR48111:SF1">
    <property type="entry name" value="TWO-COMPONENT RESPONSE REGULATOR ORR33"/>
    <property type="match status" value="1"/>
</dbReference>
<evidence type="ECO:0000256" key="1">
    <source>
        <dbReference type="ARBA" id="ARBA00022553"/>
    </source>
</evidence>
<dbReference type="GO" id="GO:0005829">
    <property type="term" value="C:cytosol"/>
    <property type="evidence" value="ECO:0007669"/>
    <property type="project" value="TreeGrafter"/>
</dbReference>
<sequence length="224" mass="24517">MINVVIVEDHRNMRESLVDLIADAGHHVVAFESAEALWSGSNLRTVDIVILDLNLPGLDGITTARRIRAEHPRIGIIILTARDKPEERNIGYENGADIYLAKPSSALELVGAVTALSRRLPKPATELLLDPFSMTLSGPADTVSVSADEVDLLTKFIQAPDTRLAISEITTLWQSADEISKSTLEVRIVRLRKKMKAAGASTQPIKVIRNYGYKLTVSIGLKEV</sequence>
<dbReference type="EMBL" id="JAAORB010000052">
    <property type="protein sequence ID" value="NHQ75868.1"/>
    <property type="molecule type" value="Genomic_DNA"/>
</dbReference>
<dbReference type="Gene3D" id="3.40.50.2300">
    <property type="match status" value="1"/>
</dbReference>
<dbReference type="SMART" id="SM00862">
    <property type="entry name" value="Trans_reg_C"/>
    <property type="match status" value="1"/>
</dbReference>
<evidence type="ECO:0000256" key="4">
    <source>
        <dbReference type="ARBA" id="ARBA00023125"/>
    </source>
</evidence>
<dbReference type="Pfam" id="PF00072">
    <property type="entry name" value="Response_reg"/>
    <property type="match status" value="1"/>
</dbReference>
<keyword evidence="2" id="KW-0902">Two-component regulatory system</keyword>
<dbReference type="GO" id="GO:0032993">
    <property type="term" value="C:protein-DNA complex"/>
    <property type="evidence" value="ECO:0007669"/>
    <property type="project" value="TreeGrafter"/>
</dbReference>
<name>A0A967BI92_9RHOB</name>
<dbReference type="InterPro" id="IPR011006">
    <property type="entry name" value="CheY-like_superfamily"/>
</dbReference>
<proteinExistence type="predicted"/>
<dbReference type="CDD" id="cd00383">
    <property type="entry name" value="trans_reg_C"/>
    <property type="match status" value="1"/>
</dbReference>
<evidence type="ECO:0000256" key="2">
    <source>
        <dbReference type="ARBA" id="ARBA00023012"/>
    </source>
</evidence>
<dbReference type="GO" id="GO:0006355">
    <property type="term" value="P:regulation of DNA-templated transcription"/>
    <property type="evidence" value="ECO:0007669"/>
    <property type="project" value="InterPro"/>
</dbReference>
<dbReference type="InterPro" id="IPR036388">
    <property type="entry name" value="WH-like_DNA-bd_sf"/>
</dbReference>
<dbReference type="AlphaFoldDB" id="A0A967BI92"/>
<dbReference type="SMART" id="SM00448">
    <property type="entry name" value="REC"/>
    <property type="match status" value="1"/>
</dbReference>